<name>A0ABS3TED5_9BACT</name>
<evidence type="ECO:0000313" key="2">
    <source>
        <dbReference type="EMBL" id="MBO3272021.1"/>
    </source>
</evidence>
<sequence length="137" mass="15998">MFQGIRPLTLAQQLGSLRQDWPEGQGQLTKHGLSWLIPLQPTPLSRIYVIRLTYSALGQWPHVHVVSPSLRALAGTRKIPHLYCQRTIQLCLFAPWLREWKPQQRISRTLVLWAKTWLYYFEDWLVTDDWQGGGIAH</sequence>
<dbReference type="EMBL" id="JAGETX010000009">
    <property type="protein sequence ID" value="MBO3272021.1"/>
    <property type="molecule type" value="Genomic_DNA"/>
</dbReference>
<evidence type="ECO:0000259" key="1">
    <source>
        <dbReference type="Pfam" id="PF26395"/>
    </source>
</evidence>
<keyword evidence="3" id="KW-1185">Reference proteome</keyword>
<proteinExistence type="predicted"/>
<dbReference type="RefSeq" id="WP_208308298.1">
    <property type="nucleotide sequence ID" value="NZ_JAGETX010000009.1"/>
</dbReference>
<dbReference type="Pfam" id="PF26395">
    <property type="entry name" value="E2-CBASS"/>
    <property type="match status" value="1"/>
</dbReference>
<reference evidence="2 3" key="1">
    <citation type="submission" date="2021-03" db="EMBL/GenBank/DDBJ databases">
        <authorList>
            <person name="Kim M.K."/>
        </authorList>
    </citation>
    <scope>NUCLEOTIDE SEQUENCE [LARGE SCALE GENOMIC DNA]</scope>
    <source>
        <strain evidence="2 3">BT507</strain>
    </source>
</reference>
<gene>
    <name evidence="2" type="ORF">J4D97_15280</name>
</gene>
<feature type="domain" description="Type II CBASS E2 protein" evidence="1">
    <location>
        <begin position="13"/>
        <end position="135"/>
    </location>
</feature>
<protein>
    <recommendedName>
        <fullName evidence="1">Type II CBASS E2 protein domain-containing protein</fullName>
    </recommendedName>
</protein>
<comment type="caution">
    <text evidence="2">The sequence shown here is derived from an EMBL/GenBank/DDBJ whole genome shotgun (WGS) entry which is preliminary data.</text>
</comment>
<dbReference type="Proteomes" id="UP000670527">
    <property type="component" value="Unassembled WGS sequence"/>
</dbReference>
<organism evidence="2 3">
    <name type="scientific">Hymenobacter defluvii</name>
    <dbReference type="NCBI Taxonomy" id="2054411"/>
    <lineage>
        <taxon>Bacteria</taxon>
        <taxon>Pseudomonadati</taxon>
        <taxon>Bacteroidota</taxon>
        <taxon>Cytophagia</taxon>
        <taxon>Cytophagales</taxon>
        <taxon>Hymenobacteraceae</taxon>
        <taxon>Hymenobacter</taxon>
    </lineage>
</organism>
<dbReference type="InterPro" id="IPR058588">
    <property type="entry name" value="E2-CBASS"/>
</dbReference>
<evidence type="ECO:0000313" key="3">
    <source>
        <dbReference type="Proteomes" id="UP000670527"/>
    </source>
</evidence>
<accession>A0ABS3TED5</accession>